<evidence type="ECO:0000256" key="2">
    <source>
        <dbReference type="ARBA" id="ARBA00022598"/>
    </source>
</evidence>
<comment type="subunit">
    <text evidence="8">Heterotrimer of A, B and C subunits.</text>
</comment>
<dbReference type="GO" id="GO:0005524">
    <property type="term" value="F:ATP binding"/>
    <property type="evidence" value="ECO:0007669"/>
    <property type="project" value="UniProtKB-KW"/>
</dbReference>
<feature type="active site" description="Charge relay system" evidence="8">
    <location>
        <position position="69"/>
    </location>
</feature>
<accession>A0AAU7VPD9</accession>
<dbReference type="Gene3D" id="3.90.1300.10">
    <property type="entry name" value="Amidase signature (AS) domain"/>
    <property type="match status" value="1"/>
</dbReference>
<dbReference type="SUPFAM" id="SSF75304">
    <property type="entry name" value="Amidase signature (AS) enzymes"/>
    <property type="match status" value="1"/>
</dbReference>
<dbReference type="InterPro" id="IPR036928">
    <property type="entry name" value="AS_sf"/>
</dbReference>
<dbReference type="PROSITE" id="PS00571">
    <property type="entry name" value="AMIDASES"/>
    <property type="match status" value="1"/>
</dbReference>
<comment type="catalytic activity">
    <reaction evidence="7 8">
        <text>L-glutamyl-tRNA(Gln) + L-glutamine + ATP + H2O = L-glutaminyl-tRNA(Gln) + L-glutamate + ADP + phosphate + H(+)</text>
        <dbReference type="Rhea" id="RHEA:17521"/>
        <dbReference type="Rhea" id="RHEA-COMP:9681"/>
        <dbReference type="Rhea" id="RHEA-COMP:9684"/>
        <dbReference type="ChEBI" id="CHEBI:15377"/>
        <dbReference type="ChEBI" id="CHEBI:15378"/>
        <dbReference type="ChEBI" id="CHEBI:29985"/>
        <dbReference type="ChEBI" id="CHEBI:30616"/>
        <dbReference type="ChEBI" id="CHEBI:43474"/>
        <dbReference type="ChEBI" id="CHEBI:58359"/>
        <dbReference type="ChEBI" id="CHEBI:78520"/>
        <dbReference type="ChEBI" id="CHEBI:78521"/>
        <dbReference type="ChEBI" id="CHEBI:456216"/>
        <dbReference type="EC" id="6.3.5.7"/>
    </reaction>
</comment>
<keyword evidence="3 8" id="KW-0547">Nucleotide-binding</keyword>
<name>A0AAU7VPD9_9FIRM</name>
<comment type="similarity">
    <text evidence="1 8">Belongs to the amidase family. GatA subfamily.</text>
</comment>
<dbReference type="InterPro" id="IPR004412">
    <property type="entry name" value="GatA"/>
</dbReference>
<keyword evidence="2 8" id="KW-0436">Ligase</keyword>
<dbReference type="GO" id="GO:0006412">
    <property type="term" value="P:translation"/>
    <property type="evidence" value="ECO:0007669"/>
    <property type="project" value="UniProtKB-UniRule"/>
</dbReference>
<dbReference type="PANTHER" id="PTHR11895:SF151">
    <property type="entry name" value="GLUTAMYL-TRNA(GLN) AMIDOTRANSFERASE SUBUNIT A"/>
    <property type="match status" value="1"/>
</dbReference>
<dbReference type="InterPro" id="IPR000120">
    <property type="entry name" value="Amidase"/>
</dbReference>
<dbReference type="Pfam" id="PF01425">
    <property type="entry name" value="Amidase"/>
    <property type="match status" value="1"/>
</dbReference>
<dbReference type="EMBL" id="CP158367">
    <property type="protein sequence ID" value="XBX75613.1"/>
    <property type="molecule type" value="Genomic_DNA"/>
</dbReference>
<dbReference type="GO" id="GO:0050567">
    <property type="term" value="F:glutaminyl-tRNA synthase (glutamine-hydrolyzing) activity"/>
    <property type="evidence" value="ECO:0007669"/>
    <property type="project" value="UniProtKB-UniRule"/>
</dbReference>
<dbReference type="InterPro" id="IPR023631">
    <property type="entry name" value="Amidase_dom"/>
</dbReference>
<dbReference type="NCBIfam" id="TIGR00132">
    <property type="entry name" value="gatA"/>
    <property type="match status" value="1"/>
</dbReference>
<evidence type="ECO:0000256" key="6">
    <source>
        <dbReference type="ARBA" id="ARBA00025295"/>
    </source>
</evidence>
<evidence type="ECO:0000256" key="5">
    <source>
        <dbReference type="ARBA" id="ARBA00022917"/>
    </source>
</evidence>
<comment type="function">
    <text evidence="6 8">Allows the formation of correctly charged Gln-tRNA(Gln) through the transamidation of misacylated Glu-tRNA(Gln) in organisms which lack glutaminyl-tRNA synthetase. The reaction takes place in the presence of glutamine and ATP through an activated gamma-phospho-Glu-tRNA(Gln).</text>
</comment>
<feature type="domain" description="Amidase" evidence="9">
    <location>
        <begin position="24"/>
        <end position="451"/>
    </location>
</feature>
<dbReference type="PANTHER" id="PTHR11895">
    <property type="entry name" value="TRANSAMIDASE"/>
    <property type="match status" value="1"/>
</dbReference>
<dbReference type="HAMAP" id="MF_00120">
    <property type="entry name" value="GatA"/>
    <property type="match status" value="1"/>
</dbReference>
<keyword evidence="5 8" id="KW-0648">Protein biosynthesis</keyword>
<evidence type="ECO:0000259" key="9">
    <source>
        <dbReference type="Pfam" id="PF01425"/>
    </source>
</evidence>
<dbReference type="EC" id="6.3.5.7" evidence="8"/>
<protein>
    <recommendedName>
        <fullName evidence="8">Glutamyl-tRNA(Gln) amidotransferase subunit A</fullName>
        <shortName evidence="8">Glu-ADT subunit A</shortName>
        <ecNumber evidence="8">6.3.5.7</ecNumber>
    </recommendedName>
</protein>
<evidence type="ECO:0000256" key="8">
    <source>
        <dbReference type="HAMAP-Rule" id="MF_00120"/>
    </source>
</evidence>
<sequence>MELTKLSIQQLISGYKNKNFSALEVTEQYLKNIKEKNKDLGAYIKTTDDIALAKAEERFNDKAIPMAVKDNINVCDVATTCASKIFKSYIPSHNATVIERLNDHCLLLGKTNMDEFAMGSSNETSAFFPVKNPWDQRRVSGGSSGGSAAAVAADLTCFALGSDTGGSIRQPSSFCGVVGLRPTYGLVSRHGLVAVASSMDQIGTITKTVEDSAYVLSKIAGRDKKDPVTTSNKIEDYSAALKGEMQEVRIGLPKQFFTDYTHSEINKKLNKAITTLEQLGAKLVEVNLPHIPYSVSAYTLICAAEAWSNLARIDGLRHGEKTFEEDYLKNSIQSRTEGFGVEVKRRILLGAYILNSSNNNDYYLKAQKVRTLVKKDFQKAFQQCDVILGPTTPSTAFKLEEKHDPLTMYLHDSYTTPVSLAGLPAISLPCGQDSKGMPIGLQLIAPAFSEGILFNVGNNFQQATDYHKRKIE</sequence>
<proteinExistence type="inferred from homology"/>
<evidence type="ECO:0000256" key="1">
    <source>
        <dbReference type="ARBA" id="ARBA00008069"/>
    </source>
</evidence>
<dbReference type="RefSeq" id="WP_350344356.1">
    <property type="nucleotide sequence ID" value="NZ_CP158367.1"/>
</dbReference>
<reference evidence="10" key="1">
    <citation type="journal article" date="2013" name="Extremophiles">
        <title>Proteinivorax tanatarense gen. nov., sp. nov., an anaerobic, haloalkaliphilic, proteolytic bacterium isolated from a decaying algal bloom, and proposal of Proteinivoraceae fam. nov.</title>
        <authorList>
            <person name="Kevbrin V."/>
            <person name="Boltyanskaya Y."/>
            <person name="Zhilina T."/>
            <person name="Kolganova T."/>
            <person name="Lavrentjeva E."/>
            <person name="Kuznetsov B."/>
        </authorList>
    </citation>
    <scope>NUCLEOTIDE SEQUENCE</scope>
    <source>
        <strain evidence="10">Z-910T</strain>
    </source>
</reference>
<gene>
    <name evidence="8 10" type="primary">gatA</name>
    <name evidence="10" type="ORF">PRVXT_000753</name>
</gene>
<dbReference type="GO" id="GO:0030956">
    <property type="term" value="C:glutamyl-tRNA(Gln) amidotransferase complex"/>
    <property type="evidence" value="ECO:0007669"/>
    <property type="project" value="InterPro"/>
</dbReference>
<keyword evidence="4 8" id="KW-0067">ATP-binding</keyword>
<dbReference type="InterPro" id="IPR020556">
    <property type="entry name" value="Amidase_CS"/>
</dbReference>
<evidence type="ECO:0000313" key="10">
    <source>
        <dbReference type="EMBL" id="XBX75613.1"/>
    </source>
</evidence>
<feature type="active site" description="Charge relay system" evidence="8">
    <location>
        <position position="143"/>
    </location>
</feature>
<reference evidence="10" key="2">
    <citation type="submission" date="2024-06" db="EMBL/GenBank/DDBJ databases">
        <authorList>
            <person name="Petrova K.O."/>
            <person name="Toshchakov S.V."/>
            <person name="Boltjanskaja Y.V."/>
            <person name="Kevbrin V."/>
        </authorList>
    </citation>
    <scope>NUCLEOTIDE SEQUENCE</scope>
    <source>
        <strain evidence="10">Z-910T</strain>
    </source>
</reference>
<evidence type="ECO:0000256" key="4">
    <source>
        <dbReference type="ARBA" id="ARBA00022840"/>
    </source>
</evidence>
<evidence type="ECO:0000256" key="7">
    <source>
        <dbReference type="ARBA" id="ARBA00047407"/>
    </source>
</evidence>
<dbReference type="AlphaFoldDB" id="A0AAU7VPD9"/>
<organism evidence="10">
    <name type="scientific">Proteinivorax tanatarense</name>
    <dbReference type="NCBI Taxonomy" id="1260629"/>
    <lineage>
        <taxon>Bacteria</taxon>
        <taxon>Bacillati</taxon>
        <taxon>Bacillota</taxon>
        <taxon>Clostridia</taxon>
        <taxon>Eubacteriales</taxon>
        <taxon>Proteinivoracaceae</taxon>
        <taxon>Proteinivorax</taxon>
    </lineage>
</organism>
<feature type="active site" description="Acyl-ester intermediate" evidence="8">
    <location>
        <position position="167"/>
    </location>
</feature>
<evidence type="ECO:0000256" key="3">
    <source>
        <dbReference type="ARBA" id="ARBA00022741"/>
    </source>
</evidence>